<gene>
    <name evidence="2" type="ORF">S01H1_56656</name>
</gene>
<comment type="caution">
    <text evidence="2">The sequence shown here is derived from an EMBL/GenBank/DDBJ whole genome shotgun (WGS) entry which is preliminary data.</text>
</comment>
<organism evidence="2">
    <name type="scientific">marine sediment metagenome</name>
    <dbReference type="NCBI Taxonomy" id="412755"/>
    <lineage>
        <taxon>unclassified sequences</taxon>
        <taxon>metagenomes</taxon>
        <taxon>ecological metagenomes</taxon>
    </lineage>
</organism>
<feature type="transmembrane region" description="Helical" evidence="1">
    <location>
        <begin position="12"/>
        <end position="29"/>
    </location>
</feature>
<keyword evidence="1" id="KW-0812">Transmembrane</keyword>
<evidence type="ECO:0000256" key="1">
    <source>
        <dbReference type="SAM" id="Phobius"/>
    </source>
</evidence>
<evidence type="ECO:0000313" key="2">
    <source>
        <dbReference type="EMBL" id="GAG20229.1"/>
    </source>
</evidence>
<keyword evidence="1" id="KW-1133">Transmembrane helix</keyword>
<dbReference type="EMBL" id="BARS01036901">
    <property type="protein sequence ID" value="GAG20229.1"/>
    <property type="molecule type" value="Genomic_DNA"/>
</dbReference>
<dbReference type="AlphaFoldDB" id="X0VPA7"/>
<protein>
    <submittedName>
        <fullName evidence="2">Uncharacterized protein</fullName>
    </submittedName>
</protein>
<sequence length="84" mass="8942">MTHSSTVTYRRVAQVASAVVLLLVGYWGHGVDATNAEQTGDIEAVERHVLVLEALLAANQGRILDALAELRKDLGLPAAPVELP</sequence>
<name>X0VPA7_9ZZZZ</name>
<accession>X0VPA7</accession>
<proteinExistence type="predicted"/>
<reference evidence="2" key="1">
    <citation type="journal article" date="2014" name="Front. Microbiol.">
        <title>High frequency of phylogenetically diverse reductive dehalogenase-homologous genes in deep subseafloor sedimentary metagenomes.</title>
        <authorList>
            <person name="Kawai M."/>
            <person name="Futagami T."/>
            <person name="Toyoda A."/>
            <person name="Takaki Y."/>
            <person name="Nishi S."/>
            <person name="Hori S."/>
            <person name="Arai W."/>
            <person name="Tsubouchi T."/>
            <person name="Morono Y."/>
            <person name="Uchiyama I."/>
            <person name="Ito T."/>
            <person name="Fujiyama A."/>
            <person name="Inagaki F."/>
            <person name="Takami H."/>
        </authorList>
    </citation>
    <scope>NUCLEOTIDE SEQUENCE</scope>
    <source>
        <strain evidence="2">Expedition CK06-06</strain>
    </source>
</reference>
<keyword evidence="1" id="KW-0472">Membrane</keyword>